<keyword evidence="3" id="KW-1185">Reference proteome</keyword>
<feature type="transmembrane region" description="Helical" evidence="1">
    <location>
        <begin position="95"/>
        <end position="121"/>
    </location>
</feature>
<dbReference type="Proteomes" id="UP000245119">
    <property type="component" value="Linkage Group LG3"/>
</dbReference>
<reference evidence="2 3" key="1">
    <citation type="submission" date="2018-04" db="EMBL/GenBank/DDBJ databases">
        <title>The genome of golden apple snail Pomacea canaliculata provides insight into stress tolerance and invasive adaptation.</title>
        <authorList>
            <person name="Liu C."/>
            <person name="Liu B."/>
            <person name="Ren Y."/>
            <person name="Zhang Y."/>
            <person name="Wang H."/>
            <person name="Li S."/>
            <person name="Jiang F."/>
            <person name="Yin L."/>
            <person name="Zhang G."/>
            <person name="Qian W."/>
            <person name="Fan W."/>
        </authorList>
    </citation>
    <scope>NUCLEOTIDE SEQUENCE [LARGE SCALE GENOMIC DNA]</scope>
    <source>
        <strain evidence="2">SZHN2017</strain>
        <tissue evidence="2">Muscle</tissue>
    </source>
</reference>
<comment type="caution">
    <text evidence="2">The sequence shown here is derived from an EMBL/GenBank/DDBJ whole genome shotgun (WGS) entry which is preliminary data.</text>
</comment>
<evidence type="ECO:0000256" key="1">
    <source>
        <dbReference type="SAM" id="Phobius"/>
    </source>
</evidence>
<accession>A0A2T7PNK4</accession>
<evidence type="ECO:0000313" key="2">
    <source>
        <dbReference type="EMBL" id="PVD35004.1"/>
    </source>
</evidence>
<feature type="transmembrane region" description="Helical" evidence="1">
    <location>
        <begin position="56"/>
        <end position="75"/>
    </location>
</feature>
<keyword evidence="1" id="KW-0812">Transmembrane</keyword>
<keyword evidence="1" id="KW-0472">Membrane</keyword>
<sequence>MLARALQKRARNSDCQICFVFAAMCPSKTQTVVSGHVISHHDMDGSDAASSIIKHGLCVSAYLLLIYVNVVLIVDSTDNTTVPYPSQTYGLLGSVLLYILRFLPLLPLLFCIFNFLGIVCINTFPAKPKLQYSPL</sequence>
<name>A0A2T7PNK4_POMCA</name>
<proteinExistence type="predicted"/>
<protein>
    <submittedName>
        <fullName evidence="2">Uncharacterized protein</fullName>
    </submittedName>
</protein>
<evidence type="ECO:0000313" key="3">
    <source>
        <dbReference type="Proteomes" id="UP000245119"/>
    </source>
</evidence>
<dbReference type="AlphaFoldDB" id="A0A2T7PNK4"/>
<feature type="non-terminal residue" evidence="2">
    <location>
        <position position="135"/>
    </location>
</feature>
<dbReference type="OrthoDB" id="3971593at2759"/>
<gene>
    <name evidence="2" type="ORF">C0Q70_06285</name>
</gene>
<organism evidence="2 3">
    <name type="scientific">Pomacea canaliculata</name>
    <name type="common">Golden apple snail</name>
    <dbReference type="NCBI Taxonomy" id="400727"/>
    <lineage>
        <taxon>Eukaryota</taxon>
        <taxon>Metazoa</taxon>
        <taxon>Spiralia</taxon>
        <taxon>Lophotrochozoa</taxon>
        <taxon>Mollusca</taxon>
        <taxon>Gastropoda</taxon>
        <taxon>Caenogastropoda</taxon>
        <taxon>Architaenioglossa</taxon>
        <taxon>Ampullarioidea</taxon>
        <taxon>Ampullariidae</taxon>
        <taxon>Pomacea</taxon>
    </lineage>
</organism>
<dbReference type="EMBL" id="PZQS01000003">
    <property type="protein sequence ID" value="PVD35004.1"/>
    <property type="molecule type" value="Genomic_DNA"/>
</dbReference>
<keyword evidence="1" id="KW-1133">Transmembrane helix</keyword>